<evidence type="ECO:0000256" key="1">
    <source>
        <dbReference type="ARBA" id="ARBA00023186"/>
    </source>
</evidence>
<dbReference type="Gene3D" id="1.10.287.110">
    <property type="entry name" value="DnaJ domain"/>
    <property type="match status" value="1"/>
</dbReference>
<organism evidence="4 5">
    <name type="scientific">Penicillium malachiteum</name>
    <dbReference type="NCBI Taxonomy" id="1324776"/>
    <lineage>
        <taxon>Eukaryota</taxon>
        <taxon>Fungi</taxon>
        <taxon>Dikarya</taxon>
        <taxon>Ascomycota</taxon>
        <taxon>Pezizomycotina</taxon>
        <taxon>Eurotiomycetes</taxon>
        <taxon>Eurotiomycetidae</taxon>
        <taxon>Eurotiales</taxon>
        <taxon>Aspergillaceae</taxon>
        <taxon>Penicillium</taxon>
    </lineage>
</organism>
<reference evidence="4" key="2">
    <citation type="submission" date="2023-01" db="EMBL/GenBank/DDBJ databases">
        <authorList>
            <person name="Petersen C."/>
        </authorList>
    </citation>
    <scope>NUCLEOTIDE SEQUENCE</scope>
    <source>
        <strain evidence="4">IBT 17514</strain>
    </source>
</reference>
<dbReference type="Pfam" id="PF00226">
    <property type="entry name" value="DnaJ"/>
    <property type="match status" value="1"/>
</dbReference>
<dbReference type="PANTHER" id="PTHR44157:SF1">
    <property type="entry name" value="DNAJ HOMOLOG SUBFAMILY C MEMBER 11"/>
    <property type="match status" value="1"/>
</dbReference>
<dbReference type="Pfam" id="PF11875">
    <property type="entry name" value="DnaJ-like_C11_C"/>
    <property type="match status" value="1"/>
</dbReference>
<dbReference type="PROSITE" id="PS50076">
    <property type="entry name" value="DNAJ_2"/>
    <property type="match status" value="1"/>
</dbReference>
<comment type="caution">
    <text evidence="4">The sequence shown here is derived from an EMBL/GenBank/DDBJ whole genome shotgun (WGS) entry which is preliminary data.</text>
</comment>
<dbReference type="InterPro" id="IPR024586">
    <property type="entry name" value="DnaJ-like_C11_C"/>
</dbReference>
<sequence>MTSFDETATTAARSFGAKVEDDALDANYSMIADDYPDELDYYALLGLSQKPPPTETEIRSAYRNLSLSFHPDKQPPHLREAAQNQFTLIQEAYHTLIDPQKRIVYDMLGAEGVKQEWGHKGAMGTAGEAQTQEVGVKTMSPDEFRQWFLKIMKKRERKAVQSLVESSGTITLGVNAQNTIQVDDDDVTFGNPSPKITTFGASCEFKTPLPLPEFLSREKNEEDESDAQDQDQRQGINEVEEVEDPVYVTFNAGVSGGVVRQKRTYLVTYEGREDEEVEVAVKGPRLLVGTDLHLGATIAPNFRALAGRKGLLSWRPFTFLRDSTVLVEGVVLPERLVKTTIARSIQPISGIKPISVTASGIIKYPLLEAPPSFEIHTSKEIASNKVAFCSWSSGSWQWPDLLLDRFSSLGMYPDTMCASEDELSGFQIGLISLPKTRVKDTIDEGEDDEDELAQLSRKEKNIDRARESWVTHLQVSPGGGGLVLKYERNLFSGKPSDDPVRSEWSGEGYFPMKKMEEARAVRLAITTALAPDLSVSWTVQGTRRVGEYTKLGLAIGIAHKGIHMTVSWNRLGQGINIPVILCPAQQATQEAAMLATVVPWLAYCAVEFGYIRPRDRKKRRQAAARRHNELKKLIPKKRAESQQAIELMADQVLRRQAREEAQDGLVITKAEYGYVPGSSKKLLSKFPDPRLVDVTIPVAALVDRSQLIIPENTVKFQIIGFHDPAPLLPKRLKVWYTFQGREHFVGVGDKEGFSCPMRAHLVSS</sequence>
<accession>A0AAD6MRH5</accession>
<proteinExistence type="predicted"/>
<name>A0AAD6MRH5_9EURO</name>
<dbReference type="AlphaFoldDB" id="A0AAD6MRH5"/>
<dbReference type="PRINTS" id="PR00625">
    <property type="entry name" value="JDOMAIN"/>
</dbReference>
<evidence type="ECO:0000259" key="3">
    <source>
        <dbReference type="PROSITE" id="PS50076"/>
    </source>
</evidence>
<dbReference type="SMART" id="SM00271">
    <property type="entry name" value="DnaJ"/>
    <property type="match status" value="1"/>
</dbReference>
<dbReference type="PANTHER" id="PTHR44157">
    <property type="entry name" value="DNAJ HOMOLOG SUBFAMILY C MEMBER 11"/>
    <property type="match status" value="1"/>
</dbReference>
<dbReference type="InterPro" id="IPR052243">
    <property type="entry name" value="Mito_inner_membrane_organizer"/>
</dbReference>
<dbReference type="CDD" id="cd06257">
    <property type="entry name" value="DnaJ"/>
    <property type="match status" value="1"/>
</dbReference>
<evidence type="ECO:0000313" key="4">
    <source>
        <dbReference type="EMBL" id="KAJ5708908.1"/>
    </source>
</evidence>
<reference evidence="4" key="1">
    <citation type="journal article" date="2023" name="IMA Fungus">
        <title>Comparative genomic study of the Penicillium genus elucidates a diverse pangenome and 15 lateral gene transfer events.</title>
        <authorList>
            <person name="Petersen C."/>
            <person name="Sorensen T."/>
            <person name="Nielsen M.R."/>
            <person name="Sondergaard T.E."/>
            <person name="Sorensen J.L."/>
            <person name="Fitzpatrick D.A."/>
            <person name="Frisvad J.C."/>
            <person name="Nielsen K.L."/>
        </authorList>
    </citation>
    <scope>NUCLEOTIDE SEQUENCE</scope>
    <source>
        <strain evidence="4">IBT 17514</strain>
    </source>
</reference>
<dbReference type="SUPFAM" id="SSF46565">
    <property type="entry name" value="Chaperone J-domain"/>
    <property type="match status" value="1"/>
</dbReference>
<dbReference type="GO" id="GO:0005739">
    <property type="term" value="C:mitochondrion"/>
    <property type="evidence" value="ECO:0007669"/>
    <property type="project" value="GOC"/>
</dbReference>
<protein>
    <recommendedName>
        <fullName evidence="3">J domain-containing protein</fullName>
    </recommendedName>
</protein>
<dbReference type="EMBL" id="JAQJAN010000019">
    <property type="protein sequence ID" value="KAJ5708908.1"/>
    <property type="molecule type" value="Genomic_DNA"/>
</dbReference>
<keyword evidence="5" id="KW-1185">Reference proteome</keyword>
<feature type="region of interest" description="Disordered" evidence="2">
    <location>
        <begin position="218"/>
        <end position="238"/>
    </location>
</feature>
<keyword evidence="1" id="KW-0143">Chaperone</keyword>
<dbReference type="InterPro" id="IPR001623">
    <property type="entry name" value="DnaJ_domain"/>
</dbReference>
<dbReference type="InterPro" id="IPR036869">
    <property type="entry name" value="J_dom_sf"/>
</dbReference>
<gene>
    <name evidence="4" type="ORF">N7493_010242</name>
</gene>
<feature type="domain" description="J" evidence="3">
    <location>
        <begin position="40"/>
        <end position="109"/>
    </location>
</feature>
<evidence type="ECO:0000256" key="2">
    <source>
        <dbReference type="SAM" id="MobiDB-lite"/>
    </source>
</evidence>
<dbReference type="GO" id="GO:0042407">
    <property type="term" value="P:cristae formation"/>
    <property type="evidence" value="ECO:0007669"/>
    <property type="project" value="TreeGrafter"/>
</dbReference>
<evidence type="ECO:0000313" key="5">
    <source>
        <dbReference type="Proteomes" id="UP001215712"/>
    </source>
</evidence>
<dbReference type="Proteomes" id="UP001215712">
    <property type="component" value="Unassembled WGS sequence"/>
</dbReference>